<dbReference type="SMART" id="SM00044">
    <property type="entry name" value="CYCc"/>
    <property type="match status" value="1"/>
</dbReference>
<accession>A0A8J7B025</accession>
<feature type="transmembrane region" description="Helical" evidence="2">
    <location>
        <begin position="359"/>
        <end position="377"/>
    </location>
</feature>
<dbReference type="AlphaFoldDB" id="A0A8J7B025"/>
<dbReference type="EMBL" id="JADEWZ010000002">
    <property type="protein sequence ID" value="MBE9114585.1"/>
    <property type="molecule type" value="Genomic_DNA"/>
</dbReference>
<dbReference type="Pfam" id="PF00211">
    <property type="entry name" value="Guanylate_cyc"/>
    <property type="match status" value="1"/>
</dbReference>
<keyword evidence="2" id="KW-1133">Transmembrane helix</keyword>
<dbReference type="SUPFAM" id="SSF55073">
    <property type="entry name" value="Nucleotide cyclase"/>
    <property type="match status" value="1"/>
</dbReference>
<evidence type="ECO:0000259" key="3">
    <source>
        <dbReference type="PROSITE" id="PS50125"/>
    </source>
</evidence>
<organism evidence="4 5">
    <name type="scientific">Lusitaniella coriacea LEGE 07157</name>
    <dbReference type="NCBI Taxonomy" id="945747"/>
    <lineage>
        <taxon>Bacteria</taxon>
        <taxon>Bacillati</taxon>
        <taxon>Cyanobacteriota</taxon>
        <taxon>Cyanophyceae</taxon>
        <taxon>Spirulinales</taxon>
        <taxon>Lusitaniellaceae</taxon>
        <taxon>Lusitaniella</taxon>
    </lineage>
</organism>
<keyword evidence="2" id="KW-0472">Membrane</keyword>
<dbReference type="CDD" id="cd07302">
    <property type="entry name" value="CHD"/>
    <property type="match status" value="1"/>
</dbReference>
<feature type="transmembrane region" description="Helical" evidence="2">
    <location>
        <begin position="335"/>
        <end position="352"/>
    </location>
</feature>
<gene>
    <name evidence="4" type="ORF">IQ249_01625</name>
</gene>
<evidence type="ECO:0000313" key="5">
    <source>
        <dbReference type="Proteomes" id="UP000654482"/>
    </source>
</evidence>
<dbReference type="InterPro" id="IPR007890">
    <property type="entry name" value="CHASE2"/>
</dbReference>
<dbReference type="SMART" id="SM01080">
    <property type="entry name" value="CHASE2"/>
    <property type="match status" value="1"/>
</dbReference>
<evidence type="ECO:0000256" key="2">
    <source>
        <dbReference type="SAM" id="Phobius"/>
    </source>
</evidence>
<dbReference type="PANTHER" id="PTHR43081">
    <property type="entry name" value="ADENYLATE CYCLASE, TERMINAL-DIFFERENTIATION SPECIFIC-RELATED"/>
    <property type="match status" value="1"/>
</dbReference>
<dbReference type="GO" id="GO:0035556">
    <property type="term" value="P:intracellular signal transduction"/>
    <property type="evidence" value="ECO:0007669"/>
    <property type="project" value="InterPro"/>
</dbReference>
<sequence length="645" mass="71854">MKKGKRFRLKQLRRSLSNLSGLPLVAIAVFGIASSLIAIRHFGKLEAWELYAYDRFVRLRPESPPDPRLLLIGITEEDLRQQKQWPLSDRAIAQLLQKLQALEPQVIGLDLFRDFPIGSRRERLVEQLQQPNVISIRSIDTFAGTAPPPEVSPEQVGFNDLLIDPDGVVRRNLLFAEGEEGGLFSFSLRVAIEYLDSLGITPQSSAKNPNNLQLGQGVFVPLRAHSGGYQNADIGGYQILLNYRSGTPVAREISLTQALSGAIDPAWVKGKIVLIGSTAPNLRDIFFTPYSPSASLGERYKMSGVAVHAQMVSQILDAATGARLLFWYWSERQELLWIAIWTLLGGGVGWVFRHPLTVFCSGAVGLGLLWSSCFYLFLRGGWVPLVAPGLGFSLTLGAVAIARSYDSYRQRQIVMELLGQNTAPEIARTLWQARDTLLQSGKLPGVELTATIFFLDVRGFSSIAERMEPRDLLNWLNELLDAIAREVLTRQGIINKFTGDGLMAVFGIPLPRDRAEEIALDAQHAVECALAARDRLSELNQNWQPRGLPVIQIRIGIFTGAVVAGSLGGKDRWEYGILGDSVNIAARLESYEKQRQPDSCRILITQETLNHLRDRFEVESWGSLALKGKQRQVKVYRVLHRKNED</sequence>
<dbReference type="RefSeq" id="WP_194027678.1">
    <property type="nucleotide sequence ID" value="NZ_JADEWZ010000002.1"/>
</dbReference>
<feature type="transmembrane region" description="Helical" evidence="2">
    <location>
        <begin position="383"/>
        <end position="402"/>
    </location>
</feature>
<comment type="caution">
    <text evidence="4">The sequence shown here is derived from an EMBL/GenBank/DDBJ whole genome shotgun (WGS) entry which is preliminary data.</text>
</comment>
<dbReference type="Gene3D" id="3.30.70.1230">
    <property type="entry name" value="Nucleotide cyclase"/>
    <property type="match status" value="1"/>
</dbReference>
<protein>
    <submittedName>
        <fullName evidence="4">Adenylate/guanylate cyclase domain-containing protein</fullName>
    </submittedName>
</protein>
<comment type="similarity">
    <text evidence="1">Belongs to the adenylyl cyclase class-3 family.</text>
</comment>
<keyword evidence="5" id="KW-1185">Reference proteome</keyword>
<dbReference type="GO" id="GO:0004016">
    <property type="term" value="F:adenylate cyclase activity"/>
    <property type="evidence" value="ECO:0007669"/>
    <property type="project" value="UniProtKB-ARBA"/>
</dbReference>
<feature type="domain" description="Guanylate cyclase" evidence="3">
    <location>
        <begin position="451"/>
        <end position="589"/>
    </location>
</feature>
<dbReference type="InterPro" id="IPR001054">
    <property type="entry name" value="A/G_cyclase"/>
</dbReference>
<name>A0A8J7B025_9CYAN</name>
<keyword evidence="2" id="KW-0812">Transmembrane</keyword>
<dbReference type="InterPro" id="IPR029787">
    <property type="entry name" value="Nucleotide_cyclase"/>
</dbReference>
<evidence type="ECO:0000256" key="1">
    <source>
        <dbReference type="ARBA" id="ARBA00005381"/>
    </source>
</evidence>
<dbReference type="PROSITE" id="PS50125">
    <property type="entry name" value="GUANYLATE_CYCLASE_2"/>
    <property type="match status" value="1"/>
</dbReference>
<dbReference type="Proteomes" id="UP000654482">
    <property type="component" value="Unassembled WGS sequence"/>
</dbReference>
<dbReference type="Pfam" id="PF05226">
    <property type="entry name" value="CHASE2"/>
    <property type="match status" value="1"/>
</dbReference>
<proteinExistence type="inferred from homology"/>
<dbReference type="InterPro" id="IPR050697">
    <property type="entry name" value="Adenylyl/Guanylyl_Cyclase_3/4"/>
</dbReference>
<evidence type="ECO:0000313" key="4">
    <source>
        <dbReference type="EMBL" id="MBE9114585.1"/>
    </source>
</evidence>
<reference evidence="4" key="1">
    <citation type="submission" date="2020-10" db="EMBL/GenBank/DDBJ databases">
        <authorList>
            <person name="Castelo-Branco R."/>
            <person name="Eusebio N."/>
            <person name="Adriana R."/>
            <person name="Vieira A."/>
            <person name="Brugerolle De Fraissinette N."/>
            <person name="Rezende De Castro R."/>
            <person name="Schneider M.P."/>
            <person name="Vasconcelos V."/>
            <person name="Leao P.N."/>
        </authorList>
    </citation>
    <scope>NUCLEOTIDE SEQUENCE</scope>
    <source>
        <strain evidence="4">LEGE 07157</strain>
    </source>
</reference>
<dbReference type="PANTHER" id="PTHR43081:SF1">
    <property type="entry name" value="ADENYLATE CYCLASE, TERMINAL-DIFFERENTIATION SPECIFIC"/>
    <property type="match status" value="1"/>
</dbReference>
<dbReference type="GO" id="GO:0009190">
    <property type="term" value="P:cyclic nucleotide biosynthetic process"/>
    <property type="evidence" value="ECO:0007669"/>
    <property type="project" value="InterPro"/>
</dbReference>